<keyword evidence="1" id="KW-0645">Protease</keyword>
<protein>
    <submittedName>
        <fullName evidence="1">Hydrogenase maturation protease</fullName>
    </submittedName>
</protein>
<sequence length="175" mass="18768">MKALIIGYGSPIRGDDAIGPLVADRLEREGVPAGITVISRHILTAELVADLADQDRVIFLDAAIDAEPGEVRCQRLAPDAHAVSTMAHFLDPRELLAWCETLYGQAPESYLISAGGASFDYASYCLTPIAEVAVEIMLARVRQLIDGGTAPTPGSNEHLLDLDQTVMRTARLTSP</sequence>
<name>A0A4R3N7R0_9GAMM</name>
<keyword evidence="2" id="KW-1185">Reference proteome</keyword>
<dbReference type="NCBIfam" id="TIGR00072">
    <property type="entry name" value="hydrog_prot"/>
    <property type="match status" value="1"/>
</dbReference>
<proteinExistence type="predicted"/>
<dbReference type="GO" id="GO:0004175">
    <property type="term" value="F:endopeptidase activity"/>
    <property type="evidence" value="ECO:0007669"/>
    <property type="project" value="TreeGrafter"/>
</dbReference>
<dbReference type="EMBL" id="SMAO01000002">
    <property type="protein sequence ID" value="TCT23133.1"/>
    <property type="molecule type" value="Genomic_DNA"/>
</dbReference>
<dbReference type="InterPro" id="IPR000671">
    <property type="entry name" value="Peptidase_A31"/>
</dbReference>
<accession>A0A4R3N7R0</accession>
<dbReference type="OrthoDB" id="9808862at2"/>
<dbReference type="AlphaFoldDB" id="A0A4R3N7R0"/>
<comment type="caution">
    <text evidence="1">The sequence shown here is derived from an EMBL/GenBank/DDBJ whole genome shotgun (WGS) entry which is preliminary data.</text>
</comment>
<dbReference type="GO" id="GO:0008047">
    <property type="term" value="F:enzyme activator activity"/>
    <property type="evidence" value="ECO:0007669"/>
    <property type="project" value="InterPro"/>
</dbReference>
<keyword evidence="1" id="KW-0378">Hydrolase</keyword>
<dbReference type="InterPro" id="IPR023430">
    <property type="entry name" value="Pept_HybD-like_dom_sf"/>
</dbReference>
<dbReference type="Proteomes" id="UP000295717">
    <property type="component" value="Unassembled WGS sequence"/>
</dbReference>
<gene>
    <name evidence="1" type="ORF">EDC35_102470</name>
</gene>
<evidence type="ECO:0000313" key="1">
    <source>
        <dbReference type="EMBL" id="TCT23133.1"/>
    </source>
</evidence>
<dbReference type="PANTHER" id="PTHR30302:SF5">
    <property type="entry name" value="SLR1876 PROTEIN"/>
    <property type="match status" value="1"/>
</dbReference>
<reference evidence="1 2" key="1">
    <citation type="submission" date="2019-03" db="EMBL/GenBank/DDBJ databases">
        <title>Genomic Encyclopedia of Type Strains, Phase IV (KMG-IV): sequencing the most valuable type-strain genomes for metagenomic binning, comparative biology and taxonomic classification.</title>
        <authorList>
            <person name="Goeker M."/>
        </authorList>
    </citation>
    <scope>NUCLEOTIDE SEQUENCE [LARGE SCALE GENOMIC DNA]</scope>
    <source>
        <strain evidence="1 2">DSM 13587</strain>
    </source>
</reference>
<dbReference type="SUPFAM" id="SSF53163">
    <property type="entry name" value="HybD-like"/>
    <property type="match status" value="1"/>
</dbReference>
<dbReference type="Gene3D" id="3.40.50.1450">
    <property type="entry name" value="HybD-like"/>
    <property type="match status" value="1"/>
</dbReference>
<dbReference type="RefSeq" id="WP_132976239.1">
    <property type="nucleotide sequence ID" value="NZ_SMAO01000002.1"/>
</dbReference>
<dbReference type="PANTHER" id="PTHR30302">
    <property type="entry name" value="HYDROGENASE 1 MATURATION PROTEASE"/>
    <property type="match status" value="1"/>
</dbReference>
<evidence type="ECO:0000313" key="2">
    <source>
        <dbReference type="Proteomes" id="UP000295717"/>
    </source>
</evidence>
<organism evidence="1 2">
    <name type="scientific">Thiobaca trueperi</name>
    <dbReference type="NCBI Taxonomy" id="127458"/>
    <lineage>
        <taxon>Bacteria</taxon>
        <taxon>Pseudomonadati</taxon>
        <taxon>Pseudomonadota</taxon>
        <taxon>Gammaproteobacteria</taxon>
        <taxon>Chromatiales</taxon>
        <taxon>Chromatiaceae</taxon>
        <taxon>Thiobaca</taxon>
    </lineage>
</organism>
<dbReference type="GO" id="GO:0016485">
    <property type="term" value="P:protein processing"/>
    <property type="evidence" value="ECO:0007669"/>
    <property type="project" value="TreeGrafter"/>
</dbReference>